<keyword evidence="4" id="KW-1185">Reference proteome</keyword>
<dbReference type="Gene3D" id="3.40.50.2000">
    <property type="entry name" value="Glycogen Phosphorylase B"/>
    <property type="match status" value="2"/>
</dbReference>
<dbReference type="SUPFAM" id="SSF53756">
    <property type="entry name" value="UDP-Glycosyltransferase/glycogen phosphorylase"/>
    <property type="match status" value="1"/>
</dbReference>
<dbReference type="EMBL" id="FSQZ01000001">
    <property type="protein sequence ID" value="SIN64076.1"/>
    <property type="molecule type" value="Genomic_DNA"/>
</dbReference>
<feature type="domain" description="Glycosyl transferase family 1" evidence="1">
    <location>
        <begin position="174"/>
        <end position="319"/>
    </location>
</feature>
<evidence type="ECO:0000259" key="1">
    <source>
        <dbReference type="Pfam" id="PF00534"/>
    </source>
</evidence>
<dbReference type="CDD" id="cd03811">
    <property type="entry name" value="GT4_GT28_WabH-like"/>
    <property type="match status" value="1"/>
</dbReference>
<dbReference type="Proteomes" id="UP000185093">
    <property type="component" value="Unassembled WGS sequence"/>
</dbReference>
<sequence>MKKILQAIDAGGWGGAEKVVVMISNELAGMGHDVEVWVRRGSLLVEHLSSEVKVRVMPFINDYEPFTPLLFARALKTFDVVHVHLGRAALLSGYAAKFLPEELRRKLFCHMHLYHKPKHYKGQGQIICVSKAVEDYVKKAMPWVKRTWVVYNGIDMSGAPLAEPLIPKKRDVFRIGLLASFKAEKGHRDLIKAFGGLSRRLPVELLLGGEGPLLFEAKKLASDLGVEDKVNFLGAVPPEKAFSFWKSLDVACVPSYAEGFPLTLIEAMSCGLPVVGYAEPGIVEAMGNEGLLLPVGDVGALAAALERIIADESLRRQLSSLSLKRSGLFSAKSMAENLLKVYESALYV</sequence>
<dbReference type="Pfam" id="PF13439">
    <property type="entry name" value="Glyco_transf_4"/>
    <property type="match status" value="1"/>
</dbReference>
<feature type="domain" description="Glycosyltransferase subfamily 4-like N-terminal" evidence="2">
    <location>
        <begin position="13"/>
        <end position="156"/>
    </location>
</feature>
<evidence type="ECO:0000313" key="4">
    <source>
        <dbReference type="Proteomes" id="UP000185093"/>
    </source>
</evidence>
<accession>A0ABY1JBP7</accession>
<name>A0ABY1JBP7_9BACT</name>
<gene>
    <name evidence="3" type="ORF">SAMN05444368_0537</name>
</gene>
<dbReference type="PANTHER" id="PTHR12526">
    <property type="entry name" value="GLYCOSYLTRANSFERASE"/>
    <property type="match status" value="1"/>
</dbReference>
<comment type="caution">
    <text evidence="3">The sequence shown here is derived from an EMBL/GenBank/DDBJ whole genome shotgun (WGS) entry which is preliminary data.</text>
</comment>
<dbReference type="RefSeq" id="WP_074199186.1">
    <property type="nucleotide sequence ID" value="NZ_FSQZ01000001.1"/>
</dbReference>
<reference evidence="3 4" key="1">
    <citation type="submission" date="2016-11" db="EMBL/GenBank/DDBJ databases">
        <authorList>
            <person name="Varghese N."/>
            <person name="Submissions S."/>
        </authorList>
    </citation>
    <scope>NUCLEOTIDE SEQUENCE [LARGE SCALE GENOMIC DNA]</scope>
    <source>
        <strain evidence="3 4">DSM 20664</strain>
    </source>
</reference>
<dbReference type="InterPro" id="IPR028098">
    <property type="entry name" value="Glyco_trans_4-like_N"/>
</dbReference>
<evidence type="ECO:0000259" key="2">
    <source>
        <dbReference type="Pfam" id="PF13439"/>
    </source>
</evidence>
<proteinExistence type="predicted"/>
<dbReference type="Pfam" id="PF00534">
    <property type="entry name" value="Glycos_transf_1"/>
    <property type="match status" value="1"/>
</dbReference>
<evidence type="ECO:0000313" key="3">
    <source>
        <dbReference type="EMBL" id="SIN64076.1"/>
    </source>
</evidence>
<organism evidence="3 4">
    <name type="scientific">Acetomicrobium flavidum</name>
    <dbReference type="NCBI Taxonomy" id="49896"/>
    <lineage>
        <taxon>Bacteria</taxon>
        <taxon>Thermotogati</taxon>
        <taxon>Synergistota</taxon>
        <taxon>Synergistia</taxon>
        <taxon>Synergistales</taxon>
        <taxon>Acetomicrobiaceae</taxon>
        <taxon>Acetomicrobium</taxon>
    </lineage>
</organism>
<dbReference type="InterPro" id="IPR001296">
    <property type="entry name" value="Glyco_trans_1"/>
</dbReference>
<protein>
    <submittedName>
        <fullName evidence="3">Glycosyltransferase involved in cell wall bisynthesis</fullName>
    </submittedName>
</protein>